<dbReference type="GO" id="GO:0003824">
    <property type="term" value="F:catalytic activity"/>
    <property type="evidence" value="ECO:0007669"/>
    <property type="project" value="UniProtKB-ARBA"/>
</dbReference>
<keyword evidence="5" id="KW-1185">Reference proteome</keyword>
<dbReference type="EMBL" id="BJXU01000016">
    <property type="protein sequence ID" value="GEN22523.1"/>
    <property type="molecule type" value="Genomic_DNA"/>
</dbReference>
<dbReference type="Pfam" id="PF13332">
    <property type="entry name" value="Fil_haemagg_2"/>
    <property type="match status" value="4"/>
</dbReference>
<feature type="compositionally biased region" description="Polar residues" evidence="1">
    <location>
        <begin position="85"/>
        <end position="97"/>
    </location>
</feature>
<evidence type="ECO:0000313" key="3">
    <source>
        <dbReference type="EMBL" id="SHL37991.1"/>
    </source>
</evidence>
<dbReference type="EMBL" id="FRCA01000001">
    <property type="protein sequence ID" value="SHL37991.1"/>
    <property type="molecule type" value="Genomic_DNA"/>
</dbReference>
<feature type="region of interest" description="Disordered" evidence="1">
    <location>
        <begin position="179"/>
        <end position="201"/>
    </location>
</feature>
<name>A0A1M7A5H8_9GAMM</name>
<dbReference type="Proteomes" id="UP000184123">
    <property type="component" value="Unassembled WGS sequence"/>
</dbReference>
<reference evidence="3 4" key="1">
    <citation type="submission" date="2016-11" db="EMBL/GenBank/DDBJ databases">
        <authorList>
            <person name="Jaros S."/>
            <person name="Januszkiewicz K."/>
            <person name="Wedrychowicz H."/>
        </authorList>
    </citation>
    <scope>NUCLEOTIDE SEQUENCE [LARGE SCALE GENOMIC DNA]</scope>
    <source>
        <strain evidence="3 4">DSM 4740</strain>
    </source>
</reference>
<feature type="compositionally biased region" description="Polar residues" evidence="1">
    <location>
        <begin position="602"/>
        <end position="614"/>
    </location>
</feature>
<protein>
    <submittedName>
        <fullName evidence="3">Haemagluttinin repeat-containing protein</fullName>
    </submittedName>
</protein>
<feature type="region of interest" description="Disordered" evidence="1">
    <location>
        <begin position="581"/>
        <end position="627"/>
    </location>
</feature>
<organism evidence="3 4">
    <name type="scientific">Halomonas cupida</name>
    <dbReference type="NCBI Taxonomy" id="44933"/>
    <lineage>
        <taxon>Bacteria</taxon>
        <taxon>Pseudomonadati</taxon>
        <taxon>Pseudomonadota</taxon>
        <taxon>Gammaproteobacteria</taxon>
        <taxon>Oceanospirillales</taxon>
        <taxon>Halomonadaceae</taxon>
        <taxon>Halomonas</taxon>
    </lineage>
</organism>
<feature type="compositionally biased region" description="Basic and acidic residues" evidence="1">
    <location>
        <begin position="616"/>
        <end position="627"/>
    </location>
</feature>
<dbReference type="Proteomes" id="UP000321726">
    <property type="component" value="Unassembled WGS sequence"/>
</dbReference>
<evidence type="ECO:0000313" key="2">
    <source>
        <dbReference type="EMBL" id="GEN22523.1"/>
    </source>
</evidence>
<reference evidence="2 5" key="2">
    <citation type="submission" date="2019-07" db="EMBL/GenBank/DDBJ databases">
        <title>Whole genome shotgun sequence of Halomonas cupida NBRC 102219.</title>
        <authorList>
            <person name="Hosoyama A."/>
            <person name="Uohara A."/>
            <person name="Ohji S."/>
            <person name="Ichikawa N."/>
        </authorList>
    </citation>
    <scope>NUCLEOTIDE SEQUENCE [LARGE SCALE GENOMIC DNA]</scope>
    <source>
        <strain evidence="2 5">NBRC 102219</strain>
    </source>
</reference>
<evidence type="ECO:0000313" key="5">
    <source>
        <dbReference type="Proteomes" id="UP000321726"/>
    </source>
</evidence>
<proteinExistence type="predicted"/>
<dbReference type="OrthoDB" id="2664633at2"/>
<accession>A0A1M7A5H8</accession>
<dbReference type="AlphaFoldDB" id="A0A1M7A5H8"/>
<dbReference type="STRING" id="44933.SAMN05660971_00370"/>
<feature type="region of interest" description="Disordered" evidence="1">
    <location>
        <begin position="46"/>
        <end position="105"/>
    </location>
</feature>
<feature type="region of interest" description="Disordered" evidence="1">
    <location>
        <begin position="306"/>
        <end position="338"/>
    </location>
</feature>
<dbReference type="RefSeq" id="WP_073433308.1">
    <property type="nucleotide sequence ID" value="NZ_BJXU01000016.1"/>
</dbReference>
<evidence type="ECO:0000313" key="4">
    <source>
        <dbReference type="Proteomes" id="UP000184123"/>
    </source>
</evidence>
<dbReference type="InterPro" id="IPR025157">
    <property type="entry name" value="Hemagglutinin_rpt"/>
</dbReference>
<gene>
    <name evidence="2" type="ORF">HCU01_04720</name>
    <name evidence="3" type="ORF">SAMN05660971_00370</name>
</gene>
<sequence>MQRLITEQIKQLTGQRTVTVTNAPSQVTAGGNVDIQAGSDISLVGSRVEAGGGAPRTPDESSPTRGEDAEGGNIRLSAGRDITLSPGTSGSDQQQWESESRYGISFDSDENSVSVFVGRESEAEGHGLASQQSVGSELSASGNVEVNAGRDITQVGGRTSAGEDITYTAERNMNLLSGSNTERTTETHEQTRSGFGTSVNHNFGNARDAIQGAGEGDNTVSQASSTLKAVDTVSRTAAGPTFSGSLGRSGEDIRVTGEDVRAAPAELNAGGSVSIGAGKDATLEGTRVNAGEDILVEADNIFVRPGAESASQQTEARHEWSGIRQEGNSVGGGASLGVDTADIEQTSGAGAQLAAGGDVDLIAEDALRIEGSDVAAGNDVRLEGTTVDIVAFQGDYSEVHDGEQIGGEVGITAGGEGGTLGYYVEVEGGQNDLVRDDQQHRNSRITAGDRLEVVSTDDATISGANLTGNELDLDVGGDLLVSSVQDEGAVDGQRWDGKLRVTVGAGVSVSGSAGYGETEGEKAWVADQTRLIGRERVDIDTVGHTQVDGAVIANVREDGSDGGNLSLTTDTLAVTDIHDSHTEDSHYTRISGSWESEKAYQSRGSDSDYTQTTGKPRGDETGDTLDERTTWGIEGSYSSLDREQINRGTIGQGEITVHHPDSDLNTELADINRDIDRAQEITRDESETTELYVTETSVEDAANPVDTVNRWGEQLQNLPQKYIELPQEVKDNYVQLERGLTALATDAPEDSVAAFETMLAIADPNADGTGITDKIYDTLILRYGKDAADQAMEGLKALDNPVSRTLMELHREDPEKAREVLTALREVLPEDNDSSALDQRWAAISTTCSRAPSVCGAVAGTIGMGASGTTDSGQQPVVSDDTDMAIVSTCMLIPSCLGLMEMAVPSIAADGELADGSRTEYPAEAGQLPAIPGYPAENESQVTSTEYPTYDIDRPGRYETPVVDGQTGQTSAGGYQPAGTELIGGAVYSEGSDATNKRLPEGGSFGRNANQDYHVWRHVEDELGMSRQRVQDAVVADLPPVSNLSSGLNVRFVTVDGVRLQYNAFKLPDGTVNIGRIHEEN</sequence>
<evidence type="ECO:0000256" key="1">
    <source>
        <dbReference type="SAM" id="MobiDB-lite"/>
    </source>
</evidence>